<gene>
    <name evidence="2" type="ORF">NIES23_52530</name>
</gene>
<accession>A0A1Z4KU32</accession>
<dbReference type="Proteomes" id="UP000217507">
    <property type="component" value="Chromosome"/>
</dbReference>
<sequence>MAKNSDRNRAINAKIDNLTAEEQEKLSDAIRKAKRSIAPNARSTVVEYEQGKLPSSQSQNQLEGQND</sequence>
<evidence type="ECO:0000313" key="3">
    <source>
        <dbReference type="Proteomes" id="UP000217507"/>
    </source>
</evidence>
<evidence type="ECO:0000256" key="1">
    <source>
        <dbReference type="SAM" id="MobiDB-lite"/>
    </source>
</evidence>
<feature type="region of interest" description="Disordered" evidence="1">
    <location>
        <begin position="39"/>
        <end position="67"/>
    </location>
</feature>
<protein>
    <submittedName>
        <fullName evidence="2">Uncharacterized protein</fullName>
    </submittedName>
</protein>
<dbReference type="AlphaFoldDB" id="A0A1Z4KU32"/>
<organism evidence="2 3">
    <name type="scientific">Trichormus variabilis NIES-23</name>
    <dbReference type="NCBI Taxonomy" id="1973479"/>
    <lineage>
        <taxon>Bacteria</taxon>
        <taxon>Bacillati</taxon>
        <taxon>Cyanobacteriota</taxon>
        <taxon>Cyanophyceae</taxon>
        <taxon>Nostocales</taxon>
        <taxon>Nostocaceae</taxon>
        <taxon>Trichormus</taxon>
    </lineage>
</organism>
<evidence type="ECO:0000313" key="2">
    <source>
        <dbReference type="EMBL" id="BAY72428.1"/>
    </source>
</evidence>
<name>A0A1Z4KU32_ANAVA</name>
<proteinExistence type="predicted"/>
<reference evidence="2 3" key="1">
    <citation type="submission" date="2017-06" db="EMBL/GenBank/DDBJ databases">
        <title>Genome sequencing of cyanobaciteial culture collection at National Institute for Environmental Studies (NIES).</title>
        <authorList>
            <person name="Hirose Y."/>
            <person name="Shimura Y."/>
            <person name="Fujisawa T."/>
            <person name="Nakamura Y."/>
            <person name="Kawachi M."/>
        </authorList>
    </citation>
    <scope>NUCLEOTIDE SEQUENCE [LARGE SCALE GENOMIC DNA]</scope>
    <source>
        <strain evidence="2 3">NIES-23</strain>
    </source>
</reference>
<feature type="compositionally biased region" description="Polar residues" evidence="1">
    <location>
        <begin position="53"/>
        <end position="67"/>
    </location>
</feature>
<dbReference type="EMBL" id="AP018216">
    <property type="protein sequence ID" value="BAY72428.1"/>
    <property type="molecule type" value="Genomic_DNA"/>
</dbReference>